<dbReference type="GO" id="GO:0016020">
    <property type="term" value="C:membrane"/>
    <property type="evidence" value="ECO:0007669"/>
    <property type="project" value="UniProtKB-SubCell"/>
</dbReference>
<feature type="region of interest" description="Disordered" evidence="5">
    <location>
        <begin position="522"/>
        <end position="556"/>
    </location>
</feature>
<feature type="region of interest" description="Disordered" evidence="5">
    <location>
        <begin position="166"/>
        <end position="190"/>
    </location>
</feature>
<feature type="region of interest" description="Disordered" evidence="5">
    <location>
        <begin position="368"/>
        <end position="432"/>
    </location>
</feature>
<evidence type="ECO:0000256" key="1">
    <source>
        <dbReference type="ARBA" id="ARBA00004167"/>
    </source>
</evidence>
<dbReference type="EMBL" id="JAGFMF010012125">
    <property type="protein sequence ID" value="KAG8507110.1"/>
    <property type="molecule type" value="Genomic_DNA"/>
</dbReference>
<evidence type="ECO:0000259" key="7">
    <source>
        <dbReference type="Pfam" id="PF15670"/>
    </source>
</evidence>
<sequence length="556" mass="62927">QKSGTEFSKRVEAKSELRLQPCRPHCSQSHIWSNVEASTENEGQRYRPKSGISGDCVHQSPPTMEYQLGYNTLGCCNQHQDGAQDAEDFLFLLLGLIILVNIGINMATAMWHGLQNVLDKMISWINQKNEVPQPSESPPKDPPATAQDVHIHCCLDPVEVKLARPTRCSSSSHHHRRRSSPYHQFKRCRRRRRGHRHCPCSHQHRQKNQRQFPYNSPVFCSPNHNRKMSQLQPMPAFDQEDPDSFVEEEDDLSFPHPKYPQGCWVGAYQQMGLPSSMGLWGRQGGILASLPPPSLYLSPELRRMPKRVEAKSELRLQSCRPHCSQSHIWSNVEAEEWVSPPPPTRRLTPNSCGVSGVYNSYPSRGQLPCDSWDQRRRSTVEGSEPPYALVPRGSRPEAREHCSPQSHRRSLQGHVYSQPSAHPSTGHLYNARDPHEVRRRTAEWPEALPTRHPLTTSTSLTMLAEPAYQRPTNCSALVPHYPQPLPEVQAAELPPPLPTFMPLSRNPGGNANCHVYDSVELKRQVQESRARSNSLPPPSTSASRPSLHRTRNGKLN</sequence>
<evidence type="ECO:0000256" key="3">
    <source>
        <dbReference type="ARBA" id="ARBA00022989"/>
    </source>
</evidence>
<dbReference type="Proteomes" id="UP000700334">
    <property type="component" value="Unassembled WGS sequence"/>
</dbReference>
<keyword evidence="4 6" id="KW-0472">Membrane</keyword>
<evidence type="ECO:0000313" key="9">
    <source>
        <dbReference type="Proteomes" id="UP000700334"/>
    </source>
</evidence>
<comment type="subcellular location">
    <subcellularLocation>
        <location evidence="1">Membrane</location>
        <topology evidence="1">Single-pass membrane protein</topology>
    </subcellularLocation>
</comment>
<evidence type="ECO:0000256" key="5">
    <source>
        <dbReference type="SAM" id="MobiDB-lite"/>
    </source>
</evidence>
<keyword evidence="9" id="KW-1185">Reference proteome</keyword>
<feature type="compositionally biased region" description="Basic residues" evidence="5">
    <location>
        <begin position="172"/>
        <end position="190"/>
    </location>
</feature>
<organism evidence="8 9">
    <name type="scientific">Galemys pyrenaicus</name>
    <name type="common">Iberian desman</name>
    <name type="synonym">Pyrenean desman</name>
    <dbReference type="NCBI Taxonomy" id="202257"/>
    <lineage>
        <taxon>Eukaryota</taxon>
        <taxon>Metazoa</taxon>
        <taxon>Chordata</taxon>
        <taxon>Craniata</taxon>
        <taxon>Vertebrata</taxon>
        <taxon>Euteleostomi</taxon>
        <taxon>Mammalia</taxon>
        <taxon>Eutheria</taxon>
        <taxon>Laurasiatheria</taxon>
        <taxon>Eulipotyphla</taxon>
        <taxon>Talpidae</taxon>
        <taxon>Galemys</taxon>
    </lineage>
</organism>
<feature type="non-terminal residue" evidence="8">
    <location>
        <position position="556"/>
    </location>
</feature>
<protein>
    <recommendedName>
        <fullName evidence="7">Spermatid maturation protein 1 N-terminal domain-containing protein</fullName>
    </recommendedName>
</protein>
<evidence type="ECO:0000256" key="4">
    <source>
        <dbReference type="ARBA" id="ARBA00023136"/>
    </source>
</evidence>
<dbReference type="InterPro" id="IPR031368">
    <property type="entry name" value="SPEM1_N"/>
</dbReference>
<comment type="caution">
    <text evidence="8">The sequence shown here is derived from an EMBL/GenBank/DDBJ whole genome shotgun (WGS) entry which is preliminary data.</text>
</comment>
<dbReference type="AlphaFoldDB" id="A0A8J6DGR1"/>
<dbReference type="PANTHER" id="PTHR34834:SF2">
    <property type="entry name" value="SPEM FAMILY MEMBER 2"/>
    <property type="match status" value="1"/>
</dbReference>
<name>A0A8J6DGR1_GALPY</name>
<keyword evidence="3 6" id="KW-1133">Transmembrane helix</keyword>
<evidence type="ECO:0000256" key="2">
    <source>
        <dbReference type="ARBA" id="ARBA00022692"/>
    </source>
</evidence>
<feature type="compositionally biased region" description="Basic residues" evidence="5">
    <location>
        <begin position="546"/>
        <end position="556"/>
    </location>
</feature>
<evidence type="ECO:0000256" key="6">
    <source>
        <dbReference type="SAM" id="Phobius"/>
    </source>
</evidence>
<accession>A0A8J6DGR1</accession>
<keyword evidence="2 6" id="KW-0812">Transmembrane</keyword>
<feature type="domain" description="Spermatid maturation protein 1 N-terminal" evidence="7">
    <location>
        <begin position="64"/>
        <end position="318"/>
    </location>
</feature>
<gene>
    <name evidence="8" type="ORF">J0S82_017049</name>
</gene>
<reference evidence="8" key="1">
    <citation type="journal article" date="2021" name="Evol. Appl.">
        <title>The genome of the Pyrenean desman and the effects of bottlenecks and inbreeding on the genomic landscape of an endangered species.</title>
        <authorList>
            <person name="Escoda L."/>
            <person name="Castresana J."/>
        </authorList>
    </citation>
    <scope>NUCLEOTIDE SEQUENCE</scope>
    <source>
        <strain evidence="8">IBE-C5619</strain>
    </source>
</reference>
<dbReference type="PANTHER" id="PTHR34834">
    <property type="entry name" value="SPERMATID MATURATION PROTEIN 1"/>
    <property type="match status" value="1"/>
</dbReference>
<feature type="transmembrane region" description="Helical" evidence="6">
    <location>
        <begin position="89"/>
        <end position="111"/>
    </location>
</feature>
<evidence type="ECO:0000313" key="8">
    <source>
        <dbReference type="EMBL" id="KAG8507110.1"/>
    </source>
</evidence>
<proteinExistence type="predicted"/>
<dbReference type="OrthoDB" id="9450448at2759"/>
<dbReference type="Pfam" id="PF15670">
    <property type="entry name" value="Spem1"/>
    <property type="match status" value="1"/>
</dbReference>